<dbReference type="AlphaFoldDB" id="Q0CG42"/>
<feature type="region of interest" description="Disordered" evidence="1">
    <location>
        <begin position="125"/>
        <end position="162"/>
    </location>
</feature>
<organism evidence="2 3">
    <name type="scientific">Aspergillus terreus (strain NIH 2624 / FGSC A1156)</name>
    <dbReference type="NCBI Taxonomy" id="341663"/>
    <lineage>
        <taxon>Eukaryota</taxon>
        <taxon>Fungi</taxon>
        <taxon>Dikarya</taxon>
        <taxon>Ascomycota</taxon>
        <taxon>Pezizomycotina</taxon>
        <taxon>Eurotiomycetes</taxon>
        <taxon>Eurotiomycetidae</taxon>
        <taxon>Eurotiales</taxon>
        <taxon>Aspergillaceae</taxon>
        <taxon>Aspergillus</taxon>
        <taxon>Aspergillus subgen. Circumdati</taxon>
    </lineage>
</organism>
<reference evidence="3" key="1">
    <citation type="submission" date="2005-09" db="EMBL/GenBank/DDBJ databases">
        <title>Annotation of the Aspergillus terreus NIH2624 genome.</title>
        <authorList>
            <person name="Birren B.W."/>
            <person name="Lander E.S."/>
            <person name="Galagan J.E."/>
            <person name="Nusbaum C."/>
            <person name="Devon K."/>
            <person name="Henn M."/>
            <person name="Ma L.-J."/>
            <person name="Jaffe D.B."/>
            <person name="Butler J."/>
            <person name="Alvarez P."/>
            <person name="Gnerre S."/>
            <person name="Grabherr M."/>
            <person name="Kleber M."/>
            <person name="Mauceli E.W."/>
            <person name="Brockman W."/>
            <person name="Rounsley S."/>
            <person name="Young S.K."/>
            <person name="LaButti K."/>
            <person name="Pushparaj V."/>
            <person name="DeCaprio D."/>
            <person name="Crawford M."/>
            <person name="Koehrsen M."/>
            <person name="Engels R."/>
            <person name="Montgomery P."/>
            <person name="Pearson M."/>
            <person name="Howarth C."/>
            <person name="Larson L."/>
            <person name="Luoma S."/>
            <person name="White J."/>
            <person name="Alvarado L."/>
            <person name="Kodira C.D."/>
            <person name="Zeng Q."/>
            <person name="Oleary S."/>
            <person name="Yandava C."/>
            <person name="Denning D.W."/>
            <person name="Nierman W.C."/>
            <person name="Milne T."/>
            <person name="Madden K."/>
        </authorList>
    </citation>
    <scope>NUCLEOTIDE SEQUENCE [LARGE SCALE GENOMIC DNA]</scope>
    <source>
        <strain evidence="3">NIH 2624 / FGSC A1156</strain>
    </source>
</reference>
<evidence type="ECO:0000313" key="3">
    <source>
        <dbReference type="Proteomes" id="UP000007963"/>
    </source>
</evidence>
<dbReference type="EMBL" id="CH476603">
    <property type="protein sequence ID" value="EAU32734.1"/>
    <property type="molecule type" value="Genomic_DNA"/>
</dbReference>
<proteinExistence type="predicted"/>
<sequence length="162" mass="18595">MFEHVANEKELARAAGGEFSIADAIDPAKLFRHFESNFTVDKFESVFFWAKPILDYDKSSPLRQWYIRSIYANLAAQIKLCHDFDPKEEAEKQEYAKNQVLTFWNSLAKHPQYSDVDRGCFAQKSVSRKRKRPQDKAQVDINALVQTGAPRPAKTTASTTDY</sequence>
<accession>Q0CG42</accession>
<dbReference type="eggNOG" id="ENOG502T9WE">
    <property type="taxonomic scope" value="Eukaryota"/>
</dbReference>
<dbReference type="OrthoDB" id="4525641at2759"/>
<dbReference type="VEuPathDB" id="FungiDB:ATEG_07350"/>
<evidence type="ECO:0000313" key="2">
    <source>
        <dbReference type="EMBL" id="EAU32734.1"/>
    </source>
</evidence>
<dbReference type="HOGENOM" id="CLU_1635035_0_0_1"/>
<name>Q0CG42_ASPTN</name>
<protein>
    <submittedName>
        <fullName evidence="2">Uncharacterized protein</fullName>
    </submittedName>
</protein>
<dbReference type="GeneID" id="4318856"/>
<evidence type="ECO:0000256" key="1">
    <source>
        <dbReference type="SAM" id="MobiDB-lite"/>
    </source>
</evidence>
<dbReference type="RefSeq" id="XP_001210036.1">
    <property type="nucleotide sequence ID" value="XM_001210036.1"/>
</dbReference>
<dbReference type="Proteomes" id="UP000007963">
    <property type="component" value="Unassembled WGS sequence"/>
</dbReference>
<gene>
    <name evidence="2" type="ORF">ATEG_07350</name>
</gene>